<name>A0ACB6RJ71_9PLEO</name>
<evidence type="ECO:0000313" key="2">
    <source>
        <dbReference type="Proteomes" id="UP000799754"/>
    </source>
</evidence>
<proteinExistence type="predicted"/>
<reference evidence="1" key="1">
    <citation type="journal article" date="2020" name="Stud. Mycol.">
        <title>101 Dothideomycetes genomes: a test case for predicting lifestyles and emergence of pathogens.</title>
        <authorList>
            <person name="Haridas S."/>
            <person name="Albert R."/>
            <person name="Binder M."/>
            <person name="Bloem J."/>
            <person name="Labutti K."/>
            <person name="Salamov A."/>
            <person name="Andreopoulos B."/>
            <person name="Baker S."/>
            <person name="Barry K."/>
            <person name="Bills G."/>
            <person name="Bluhm B."/>
            <person name="Cannon C."/>
            <person name="Castanera R."/>
            <person name="Culley D."/>
            <person name="Daum C."/>
            <person name="Ezra D."/>
            <person name="Gonzalez J."/>
            <person name="Henrissat B."/>
            <person name="Kuo A."/>
            <person name="Liang C."/>
            <person name="Lipzen A."/>
            <person name="Lutzoni F."/>
            <person name="Magnuson J."/>
            <person name="Mondo S."/>
            <person name="Nolan M."/>
            <person name="Ohm R."/>
            <person name="Pangilinan J."/>
            <person name="Park H.-J."/>
            <person name="Ramirez L."/>
            <person name="Alfaro M."/>
            <person name="Sun H."/>
            <person name="Tritt A."/>
            <person name="Yoshinaga Y."/>
            <person name="Zwiers L.-H."/>
            <person name="Turgeon B."/>
            <person name="Goodwin S."/>
            <person name="Spatafora J."/>
            <person name="Crous P."/>
            <person name="Grigoriev I."/>
        </authorList>
    </citation>
    <scope>NUCLEOTIDE SEQUENCE</scope>
    <source>
        <strain evidence="1">CBS 525.71</strain>
    </source>
</reference>
<keyword evidence="2" id="KW-1185">Reference proteome</keyword>
<gene>
    <name evidence="1" type="ORF">BU25DRAFT_426332</name>
</gene>
<evidence type="ECO:0000313" key="1">
    <source>
        <dbReference type="EMBL" id="KAF2621737.1"/>
    </source>
</evidence>
<sequence>MLAIDFFSPFVCQTVVYLDHLKLPYPHAVRVALTCFFGPDYRPSSFDEVFRECFLPLHLYMIKHHISIFYVVVGLHGCEETETKTNLGFLQNLMESGGAKVFISGRESLGVASYIKPVVKITVSKEDTRDDIRIFIN</sequence>
<comment type="caution">
    <text evidence="1">The sequence shown here is derived from an EMBL/GenBank/DDBJ whole genome shotgun (WGS) entry which is preliminary data.</text>
</comment>
<protein>
    <submittedName>
        <fullName evidence="1">Uncharacterized protein</fullName>
    </submittedName>
</protein>
<dbReference type="Proteomes" id="UP000799754">
    <property type="component" value="Unassembled WGS sequence"/>
</dbReference>
<accession>A0ACB6RJ71</accession>
<dbReference type="EMBL" id="MU006752">
    <property type="protein sequence ID" value="KAF2621737.1"/>
    <property type="molecule type" value="Genomic_DNA"/>
</dbReference>
<organism evidence="1 2">
    <name type="scientific">Macroventuria anomochaeta</name>
    <dbReference type="NCBI Taxonomy" id="301207"/>
    <lineage>
        <taxon>Eukaryota</taxon>
        <taxon>Fungi</taxon>
        <taxon>Dikarya</taxon>
        <taxon>Ascomycota</taxon>
        <taxon>Pezizomycotina</taxon>
        <taxon>Dothideomycetes</taxon>
        <taxon>Pleosporomycetidae</taxon>
        <taxon>Pleosporales</taxon>
        <taxon>Pleosporineae</taxon>
        <taxon>Didymellaceae</taxon>
        <taxon>Macroventuria</taxon>
    </lineage>
</organism>